<protein>
    <submittedName>
        <fullName evidence="2">Uncharacterized protein</fullName>
    </submittedName>
</protein>
<feature type="signal peptide" evidence="1">
    <location>
        <begin position="1"/>
        <end position="18"/>
    </location>
</feature>
<evidence type="ECO:0000313" key="2">
    <source>
        <dbReference type="EMBL" id="QFZ83525.1"/>
    </source>
</evidence>
<keyword evidence="1" id="KW-0732">Signal</keyword>
<evidence type="ECO:0000313" key="3">
    <source>
        <dbReference type="Proteomes" id="UP000326780"/>
    </source>
</evidence>
<evidence type="ECO:0000256" key="1">
    <source>
        <dbReference type="SAM" id="SignalP"/>
    </source>
</evidence>
<organism evidence="2 3">
    <name type="scientific">Variovorax paradoxus</name>
    <dbReference type="NCBI Taxonomy" id="34073"/>
    <lineage>
        <taxon>Bacteria</taxon>
        <taxon>Pseudomonadati</taxon>
        <taxon>Pseudomonadota</taxon>
        <taxon>Betaproteobacteria</taxon>
        <taxon>Burkholderiales</taxon>
        <taxon>Comamonadaceae</taxon>
        <taxon>Variovorax</taxon>
    </lineage>
</organism>
<dbReference type="RefSeq" id="WP_153282238.1">
    <property type="nucleotide sequence ID" value="NZ_CP045644.1"/>
</dbReference>
<sequence length="111" mass="12424">MKFLAVLAVCLISAPALARDGFLCTPMRVEPYRFNKAGNCPGVDKNLNIDRCSQFSVAKDAAQITPDRYYWIFQSDQVAKEEMTLNRHTGSYAMEIAYVVDPKWPVAGIGF</sequence>
<gene>
    <name evidence="2" type="ORF">GFK26_12525</name>
</gene>
<dbReference type="Proteomes" id="UP000326780">
    <property type="component" value="Chromosome"/>
</dbReference>
<dbReference type="EMBL" id="CP045644">
    <property type="protein sequence ID" value="QFZ83525.1"/>
    <property type="molecule type" value="Genomic_DNA"/>
</dbReference>
<name>A0A5Q0M4Y2_VARPD</name>
<feature type="chain" id="PRO_5024927724" evidence="1">
    <location>
        <begin position="19"/>
        <end position="111"/>
    </location>
</feature>
<accession>A0A5Q0M4Y2</accession>
<proteinExistence type="predicted"/>
<reference evidence="2 3" key="1">
    <citation type="submission" date="2019-10" db="EMBL/GenBank/DDBJ databases">
        <title>Complete genome sequence of Variovorax paradoxus 5C-2.</title>
        <authorList>
            <person name="Gogoleva N.E."/>
            <person name="Balkin A.S."/>
        </authorList>
    </citation>
    <scope>NUCLEOTIDE SEQUENCE [LARGE SCALE GENOMIC DNA]</scope>
    <source>
        <strain evidence="2 3">5C-2</strain>
    </source>
</reference>
<dbReference type="AlphaFoldDB" id="A0A5Q0M4Y2"/>